<dbReference type="AlphaFoldDB" id="A0A067S5Y9"/>
<keyword evidence="3" id="KW-1185">Reference proteome</keyword>
<dbReference type="HOGENOM" id="CLU_114368_0_0_1"/>
<evidence type="ECO:0000313" key="3">
    <source>
        <dbReference type="Proteomes" id="UP000027222"/>
    </source>
</evidence>
<dbReference type="Proteomes" id="UP000027222">
    <property type="component" value="Unassembled WGS sequence"/>
</dbReference>
<name>A0A067S5Y9_GALM3</name>
<dbReference type="EMBL" id="KL142426">
    <property type="protein sequence ID" value="KDR66226.1"/>
    <property type="molecule type" value="Genomic_DNA"/>
</dbReference>
<feature type="non-terminal residue" evidence="2">
    <location>
        <position position="1"/>
    </location>
</feature>
<protein>
    <submittedName>
        <fullName evidence="2">Uncharacterized protein</fullName>
    </submittedName>
</protein>
<dbReference type="OrthoDB" id="3069035at2759"/>
<reference evidence="3" key="1">
    <citation type="journal article" date="2014" name="Proc. Natl. Acad. Sci. U.S.A.">
        <title>Extensive sampling of basidiomycete genomes demonstrates inadequacy of the white-rot/brown-rot paradigm for wood decay fungi.</title>
        <authorList>
            <person name="Riley R."/>
            <person name="Salamov A.A."/>
            <person name="Brown D.W."/>
            <person name="Nagy L.G."/>
            <person name="Floudas D."/>
            <person name="Held B.W."/>
            <person name="Levasseur A."/>
            <person name="Lombard V."/>
            <person name="Morin E."/>
            <person name="Otillar R."/>
            <person name="Lindquist E.A."/>
            <person name="Sun H."/>
            <person name="LaButti K.M."/>
            <person name="Schmutz J."/>
            <person name="Jabbour D."/>
            <person name="Luo H."/>
            <person name="Baker S.E."/>
            <person name="Pisabarro A.G."/>
            <person name="Walton J.D."/>
            <person name="Blanchette R.A."/>
            <person name="Henrissat B."/>
            <person name="Martin F."/>
            <person name="Cullen D."/>
            <person name="Hibbett D.S."/>
            <person name="Grigoriev I.V."/>
        </authorList>
    </citation>
    <scope>NUCLEOTIDE SEQUENCE [LARGE SCALE GENOMIC DNA]</scope>
    <source>
        <strain evidence="3">CBS 339.88</strain>
    </source>
</reference>
<feature type="compositionally biased region" description="Basic residues" evidence="1">
    <location>
        <begin position="170"/>
        <end position="181"/>
    </location>
</feature>
<evidence type="ECO:0000313" key="2">
    <source>
        <dbReference type="EMBL" id="KDR66226.1"/>
    </source>
</evidence>
<feature type="compositionally biased region" description="Basic and acidic residues" evidence="1">
    <location>
        <begin position="145"/>
        <end position="158"/>
    </location>
</feature>
<feature type="compositionally biased region" description="Acidic residues" evidence="1">
    <location>
        <begin position="200"/>
        <end position="209"/>
    </location>
</feature>
<dbReference type="STRING" id="685588.A0A067S5Y9"/>
<accession>A0A067S5Y9</accession>
<feature type="region of interest" description="Disordered" evidence="1">
    <location>
        <begin position="115"/>
        <end position="209"/>
    </location>
</feature>
<organism evidence="2 3">
    <name type="scientific">Galerina marginata (strain CBS 339.88)</name>
    <dbReference type="NCBI Taxonomy" id="685588"/>
    <lineage>
        <taxon>Eukaryota</taxon>
        <taxon>Fungi</taxon>
        <taxon>Dikarya</taxon>
        <taxon>Basidiomycota</taxon>
        <taxon>Agaricomycotina</taxon>
        <taxon>Agaricomycetes</taxon>
        <taxon>Agaricomycetidae</taxon>
        <taxon>Agaricales</taxon>
        <taxon>Agaricineae</taxon>
        <taxon>Strophariaceae</taxon>
        <taxon>Galerina</taxon>
    </lineage>
</organism>
<proteinExistence type="predicted"/>
<feature type="compositionally biased region" description="Basic and acidic residues" evidence="1">
    <location>
        <begin position="115"/>
        <end position="125"/>
    </location>
</feature>
<evidence type="ECO:0000256" key="1">
    <source>
        <dbReference type="SAM" id="MobiDB-lite"/>
    </source>
</evidence>
<gene>
    <name evidence="2" type="ORF">GALMADRAFT_81200</name>
</gene>
<sequence>KLDVRRRKRDNLSKDHELRNEKYDAAMASTLMSDDEDCIKDSKIVTTEFVSRPPVYRSAELKAFYEKIDKLVDPIPSRKYVKRVTGEPKDSAPPITKKLANRARRWMVSQDWLEKEENKEFDRPTRIAGSGRAWGDEKDPEEIEATQKRVKEEKEDLKRKKAKIEVVGSKKTKKGKGKMKAVAKAPAGSSSRGEETQYNLDDDEDDLYD</sequence>